<reference evidence="2" key="1">
    <citation type="submission" date="2016-09" db="EMBL/GenBank/DDBJ databases">
        <title>Draft genome of thermotolerant cyanobacterium Desertifilum sp. strain IPPAS B-1220.</title>
        <authorList>
            <person name="Sinetova M.A."/>
            <person name="Bolakhan K."/>
            <person name="Zayadan B.K."/>
            <person name="Mironov K.S."/>
            <person name="Ustinova V."/>
            <person name="Kupriyanova E.V."/>
            <person name="Sidorov R.A."/>
            <person name="Skrypnik A.N."/>
            <person name="Gogoleva N.E."/>
            <person name="Gogolev Y.V."/>
            <person name="Los D.A."/>
        </authorList>
    </citation>
    <scope>NUCLEOTIDE SEQUENCE [LARGE SCALE GENOMIC DNA]</scope>
    <source>
        <strain evidence="2">IPPAS B-1220</strain>
    </source>
</reference>
<dbReference type="RefSeq" id="WP_069965364.1">
    <property type="nucleotide sequence ID" value="NZ_CM124774.1"/>
</dbReference>
<dbReference type="CDD" id="cd07562">
    <property type="entry name" value="Peptidase_S41_TRI"/>
    <property type="match status" value="1"/>
</dbReference>
<dbReference type="InterPro" id="IPR005151">
    <property type="entry name" value="Tail-specific_protease"/>
</dbReference>
<name>A0A1E5QR96_9CYAN</name>
<gene>
    <name evidence="2" type="ORF">BH720_01120</name>
</gene>
<dbReference type="Pfam" id="PF14684">
    <property type="entry name" value="Tricorn_C1"/>
    <property type="match status" value="1"/>
</dbReference>
<evidence type="ECO:0000259" key="1">
    <source>
        <dbReference type="PROSITE" id="PS50106"/>
    </source>
</evidence>
<dbReference type="InterPro" id="IPR001478">
    <property type="entry name" value="PDZ"/>
</dbReference>
<dbReference type="SMART" id="SM00228">
    <property type="entry name" value="PDZ"/>
    <property type="match status" value="1"/>
</dbReference>
<dbReference type="PANTHER" id="PTHR32060:SF22">
    <property type="entry name" value="CARBOXYL-TERMINAL-PROCESSING PEPTIDASE 3, CHLOROPLASTIC"/>
    <property type="match status" value="1"/>
</dbReference>
<dbReference type="GO" id="GO:0008236">
    <property type="term" value="F:serine-type peptidase activity"/>
    <property type="evidence" value="ECO:0007669"/>
    <property type="project" value="InterPro"/>
</dbReference>
<sequence length="425" mass="47727">MSTKKLIQMRQTAIAFFLSVSAVFLFWLISPSLSATQPLQVQHFDRIWETVRDRFYDPQFKGKDWSALKEQYRPQVQQAKSPEETSRIVNQMLAELQTSHTYYYTPDNPAYYQIWAIFAPRLPELQENLKQYFPNGKIEYPGIGIFTQDQGGKTFISSLVEGSPAATAGLQIGDRILNVDGRPFHPLHSFEGQVGEAVNIRIERSPNSQQEIRVIPKRFDASTQFLDAQNASIQILERQGKKLGYIHMWSYANAQYQQKLEEELLYGRLRQADGLILDLRDGWGGSPTTVLNIYTGRGPSLTNITRDGKRYTNVSTWEKPVVMIVNEGSRSAKEVLAYGFQAYNIGPVVGTKTAGAVVAGRPFLMSDGSLLYLAVADVYVDGDTRLEGVGVTPDIEVPFSLPYAQGADPQKETALQVLLQEIQQS</sequence>
<evidence type="ECO:0000313" key="2">
    <source>
        <dbReference type="EMBL" id="OEJ77124.1"/>
    </source>
</evidence>
<dbReference type="Pfam" id="PF03572">
    <property type="entry name" value="Peptidase_S41"/>
    <property type="match status" value="1"/>
</dbReference>
<dbReference type="SUPFAM" id="SSF50156">
    <property type="entry name" value="PDZ domain-like"/>
    <property type="match status" value="1"/>
</dbReference>
<dbReference type="AlphaFoldDB" id="A0A1E5QR96"/>
<dbReference type="GO" id="GO:0007165">
    <property type="term" value="P:signal transduction"/>
    <property type="evidence" value="ECO:0007669"/>
    <property type="project" value="TreeGrafter"/>
</dbReference>
<dbReference type="Gene3D" id="2.30.42.10">
    <property type="match status" value="1"/>
</dbReference>
<dbReference type="InterPro" id="IPR029045">
    <property type="entry name" value="ClpP/crotonase-like_dom_sf"/>
</dbReference>
<dbReference type="PANTHER" id="PTHR32060">
    <property type="entry name" value="TAIL-SPECIFIC PROTEASE"/>
    <property type="match status" value="1"/>
</dbReference>
<dbReference type="GO" id="GO:0006508">
    <property type="term" value="P:proteolysis"/>
    <property type="evidence" value="ECO:0007669"/>
    <property type="project" value="InterPro"/>
</dbReference>
<dbReference type="EMBL" id="MJGC01000016">
    <property type="protein sequence ID" value="OEJ77124.1"/>
    <property type="molecule type" value="Genomic_DNA"/>
</dbReference>
<dbReference type="PROSITE" id="PS50106">
    <property type="entry name" value="PDZ"/>
    <property type="match status" value="1"/>
</dbReference>
<comment type="caution">
    <text evidence="2">The sequence shown here is derived from an EMBL/GenBank/DDBJ whole genome shotgun (WGS) entry which is preliminary data.</text>
</comment>
<dbReference type="InterPro" id="IPR028204">
    <property type="entry name" value="Tricorn_C1"/>
</dbReference>
<dbReference type="STRING" id="1781255.BH720_01120"/>
<dbReference type="Gene3D" id="3.90.226.10">
    <property type="entry name" value="2-enoyl-CoA Hydratase, Chain A, domain 1"/>
    <property type="match status" value="1"/>
</dbReference>
<protein>
    <submittedName>
        <fullName evidence="2">Peptidase S41</fullName>
    </submittedName>
</protein>
<proteinExistence type="predicted"/>
<organism evidence="2">
    <name type="scientific">Desertifilum tharense IPPAS B-1220</name>
    <dbReference type="NCBI Taxonomy" id="1781255"/>
    <lineage>
        <taxon>Bacteria</taxon>
        <taxon>Bacillati</taxon>
        <taxon>Cyanobacteriota</taxon>
        <taxon>Cyanophyceae</taxon>
        <taxon>Desertifilales</taxon>
        <taxon>Desertifilaceae</taxon>
        <taxon>Desertifilum</taxon>
    </lineage>
</organism>
<dbReference type="InterPro" id="IPR041489">
    <property type="entry name" value="PDZ_6"/>
</dbReference>
<accession>A0A1E5QR96</accession>
<dbReference type="Gene3D" id="3.30.750.44">
    <property type="match status" value="1"/>
</dbReference>
<dbReference type="SMART" id="SM00245">
    <property type="entry name" value="TSPc"/>
    <property type="match status" value="1"/>
</dbReference>
<dbReference type="Pfam" id="PF17820">
    <property type="entry name" value="PDZ_6"/>
    <property type="match status" value="1"/>
</dbReference>
<dbReference type="GO" id="GO:0004175">
    <property type="term" value="F:endopeptidase activity"/>
    <property type="evidence" value="ECO:0007669"/>
    <property type="project" value="TreeGrafter"/>
</dbReference>
<dbReference type="InterPro" id="IPR036034">
    <property type="entry name" value="PDZ_sf"/>
</dbReference>
<dbReference type="GO" id="GO:0030288">
    <property type="term" value="C:outer membrane-bounded periplasmic space"/>
    <property type="evidence" value="ECO:0007669"/>
    <property type="project" value="TreeGrafter"/>
</dbReference>
<feature type="domain" description="PDZ" evidence="1">
    <location>
        <begin position="142"/>
        <end position="184"/>
    </location>
</feature>
<dbReference type="OrthoDB" id="9812068at2"/>
<dbReference type="SUPFAM" id="SSF52096">
    <property type="entry name" value="ClpP/crotonase"/>
    <property type="match status" value="1"/>
</dbReference>